<dbReference type="OrthoDB" id="10068367at2759"/>
<evidence type="ECO:0000259" key="12">
    <source>
        <dbReference type="PROSITE" id="PS50023"/>
    </source>
</evidence>
<proteinExistence type="predicted"/>
<dbReference type="Gene3D" id="2.10.110.10">
    <property type="entry name" value="Cysteine Rich Protein"/>
    <property type="match status" value="2"/>
</dbReference>
<evidence type="ECO:0000256" key="5">
    <source>
        <dbReference type="ARBA" id="ARBA00023038"/>
    </source>
</evidence>
<feature type="domain" description="Homeobox" evidence="13">
    <location>
        <begin position="162"/>
        <end position="222"/>
    </location>
</feature>
<keyword evidence="6 9" id="KW-0238">DNA-binding</keyword>
<dbReference type="SUPFAM" id="SSF46689">
    <property type="entry name" value="Homeodomain-like"/>
    <property type="match status" value="1"/>
</dbReference>
<evidence type="ECO:0000256" key="11">
    <source>
        <dbReference type="RuleBase" id="RU000682"/>
    </source>
</evidence>
<evidence type="ECO:0008006" key="16">
    <source>
        <dbReference type="Google" id="ProtNLM"/>
    </source>
</evidence>
<dbReference type="GO" id="GO:0046872">
    <property type="term" value="F:metal ion binding"/>
    <property type="evidence" value="ECO:0007669"/>
    <property type="project" value="UniProtKB-KW"/>
</dbReference>
<dbReference type="OMA" id="ICEEDYA"/>
<dbReference type="GO" id="GO:0030182">
    <property type="term" value="P:neuron differentiation"/>
    <property type="evidence" value="ECO:0007669"/>
    <property type="project" value="TreeGrafter"/>
</dbReference>
<dbReference type="Pfam" id="PF00046">
    <property type="entry name" value="Homeodomain"/>
    <property type="match status" value="1"/>
</dbReference>
<evidence type="ECO:0000256" key="3">
    <source>
        <dbReference type="ARBA" id="ARBA00022737"/>
    </source>
</evidence>
<evidence type="ECO:0000313" key="15">
    <source>
        <dbReference type="Proteomes" id="UP000005408"/>
    </source>
</evidence>
<keyword evidence="15" id="KW-1185">Reference proteome</keyword>
<evidence type="ECO:0000256" key="2">
    <source>
        <dbReference type="ARBA" id="ARBA00022723"/>
    </source>
</evidence>
<dbReference type="Gene3D" id="1.10.10.60">
    <property type="entry name" value="Homeodomain-like"/>
    <property type="match status" value="1"/>
</dbReference>
<dbReference type="Proteomes" id="UP000005408">
    <property type="component" value="Unassembled WGS sequence"/>
</dbReference>
<dbReference type="InterPro" id="IPR001781">
    <property type="entry name" value="Znf_LIM"/>
</dbReference>
<evidence type="ECO:0000256" key="10">
    <source>
        <dbReference type="PROSITE-ProRule" id="PRU00125"/>
    </source>
</evidence>
<dbReference type="Pfam" id="PF00412">
    <property type="entry name" value="LIM"/>
    <property type="match status" value="2"/>
</dbReference>
<feature type="DNA-binding region" description="Homeobox" evidence="9">
    <location>
        <begin position="164"/>
        <end position="223"/>
    </location>
</feature>
<evidence type="ECO:0000259" key="13">
    <source>
        <dbReference type="PROSITE" id="PS50071"/>
    </source>
</evidence>
<dbReference type="AlphaFoldDB" id="A0A8W8KZH0"/>
<sequence length="296" mass="34106">MNADTSAFPSPNSQLSDALNSQRQLSTMISDAPKCVRCSLKIYDHTLVSFSEQFWHKSCFRCMICHRELNDACFSNGKELYCTEDFTRIYRSECAGCSKNLSPSDIVRRVFGSLYHETCFKCTLCDRAVETGDRVYLRDDNKLICEEDYASLRGRDELDNPLHPENIRSLVNEQQADILSQTYANNPTPSLTKCRELRSETGLRIDTIQTWFREKRFRDKRFMENDEKISYGPSSEFFSMLQKAFAHDFIPPNVELTPDVICNGEVLLDHLPQSASVTYSWVPRTPNQPWVHCNSS</sequence>
<dbReference type="InterPro" id="IPR001356">
    <property type="entry name" value="HD"/>
</dbReference>
<keyword evidence="5 10" id="KW-0440">LIM domain</keyword>
<evidence type="ECO:0000256" key="1">
    <source>
        <dbReference type="ARBA" id="ARBA00004123"/>
    </source>
</evidence>
<dbReference type="PANTHER" id="PTHR24208">
    <property type="entry name" value="LIM/HOMEOBOX PROTEIN LHX"/>
    <property type="match status" value="1"/>
</dbReference>
<evidence type="ECO:0000256" key="9">
    <source>
        <dbReference type="PROSITE-ProRule" id="PRU00108"/>
    </source>
</evidence>
<dbReference type="SMART" id="SM00389">
    <property type="entry name" value="HOX"/>
    <property type="match status" value="1"/>
</dbReference>
<evidence type="ECO:0000256" key="8">
    <source>
        <dbReference type="ARBA" id="ARBA00023242"/>
    </source>
</evidence>
<evidence type="ECO:0000313" key="14">
    <source>
        <dbReference type="EnsemblMetazoa" id="G25982.1:cds"/>
    </source>
</evidence>
<dbReference type="GO" id="GO:0000981">
    <property type="term" value="F:DNA-binding transcription factor activity, RNA polymerase II-specific"/>
    <property type="evidence" value="ECO:0007669"/>
    <property type="project" value="TreeGrafter"/>
</dbReference>
<dbReference type="GO" id="GO:0005634">
    <property type="term" value="C:nucleus"/>
    <property type="evidence" value="ECO:0007669"/>
    <property type="project" value="UniProtKB-SubCell"/>
</dbReference>
<keyword evidence="3" id="KW-0677">Repeat</keyword>
<evidence type="ECO:0000256" key="6">
    <source>
        <dbReference type="ARBA" id="ARBA00023125"/>
    </source>
</evidence>
<dbReference type="PROSITE" id="PS50071">
    <property type="entry name" value="HOMEOBOX_2"/>
    <property type="match status" value="1"/>
</dbReference>
<dbReference type="InterPro" id="IPR050453">
    <property type="entry name" value="LIM_Homeobox_TF"/>
</dbReference>
<dbReference type="PROSITE" id="PS50023">
    <property type="entry name" value="LIM_DOMAIN_2"/>
    <property type="match status" value="2"/>
</dbReference>
<name>A0A8W8KZH0_MAGGI</name>
<dbReference type="InterPro" id="IPR009057">
    <property type="entry name" value="Homeodomain-like_sf"/>
</dbReference>
<dbReference type="CDD" id="cd00086">
    <property type="entry name" value="homeodomain"/>
    <property type="match status" value="1"/>
</dbReference>
<keyword evidence="4 10" id="KW-0862">Zinc</keyword>
<keyword evidence="7 9" id="KW-0371">Homeobox</keyword>
<evidence type="ECO:0000256" key="4">
    <source>
        <dbReference type="ARBA" id="ARBA00022833"/>
    </source>
</evidence>
<comment type="subcellular location">
    <subcellularLocation>
        <location evidence="1 9 11">Nucleus</location>
    </subcellularLocation>
</comment>
<reference evidence="14" key="1">
    <citation type="submission" date="2022-08" db="UniProtKB">
        <authorList>
            <consortium name="EnsemblMetazoa"/>
        </authorList>
    </citation>
    <scope>IDENTIFICATION</scope>
    <source>
        <strain evidence="14">05x7-T-G4-1.051#20</strain>
    </source>
</reference>
<dbReference type="SMART" id="SM00132">
    <property type="entry name" value="LIM"/>
    <property type="match status" value="2"/>
</dbReference>
<dbReference type="PANTHER" id="PTHR24208:SF128">
    <property type="entry name" value="LIM3, ISOFORM G"/>
    <property type="match status" value="1"/>
</dbReference>
<dbReference type="SUPFAM" id="SSF57716">
    <property type="entry name" value="Glucocorticoid receptor-like (DNA-binding domain)"/>
    <property type="match status" value="2"/>
</dbReference>
<keyword evidence="2 10" id="KW-0479">Metal-binding</keyword>
<dbReference type="EnsemblMetazoa" id="G25982.1">
    <property type="protein sequence ID" value="G25982.1:cds"/>
    <property type="gene ID" value="G25982"/>
</dbReference>
<organism evidence="14 15">
    <name type="scientific">Magallana gigas</name>
    <name type="common">Pacific oyster</name>
    <name type="synonym">Crassostrea gigas</name>
    <dbReference type="NCBI Taxonomy" id="29159"/>
    <lineage>
        <taxon>Eukaryota</taxon>
        <taxon>Metazoa</taxon>
        <taxon>Spiralia</taxon>
        <taxon>Lophotrochozoa</taxon>
        <taxon>Mollusca</taxon>
        <taxon>Bivalvia</taxon>
        <taxon>Autobranchia</taxon>
        <taxon>Pteriomorphia</taxon>
        <taxon>Ostreida</taxon>
        <taxon>Ostreoidea</taxon>
        <taxon>Ostreidae</taxon>
        <taxon>Magallana</taxon>
    </lineage>
</organism>
<protein>
    <recommendedName>
        <fullName evidence="16">LIM/homeobox protein Lhx3</fullName>
    </recommendedName>
</protein>
<feature type="domain" description="LIM zinc-binding" evidence="12">
    <location>
        <begin position="33"/>
        <end position="91"/>
    </location>
</feature>
<feature type="domain" description="LIM zinc-binding" evidence="12">
    <location>
        <begin position="92"/>
        <end position="155"/>
    </location>
</feature>
<dbReference type="PROSITE" id="PS00478">
    <property type="entry name" value="LIM_DOMAIN_1"/>
    <property type="match status" value="2"/>
</dbReference>
<dbReference type="GO" id="GO:0000977">
    <property type="term" value="F:RNA polymerase II transcription regulatory region sequence-specific DNA binding"/>
    <property type="evidence" value="ECO:0007669"/>
    <property type="project" value="TreeGrafter"/>
</dbReference>
<keyword evidence="8 9" id="KW-0539">Nucleus</keyword>
<accession>A0A8W8KZH0</accession>
<evidence type="ECO:0000256" key="7">
    <source>
        <dbReference type="ARBA" id="ARBA00023155"/>
    </source>
</evidence>